<dbReference type="PANTHER" id="PTHR48475:SF2">
    <property type="entry name" value="RIBONUCLEASE H"/>
    <property type="match status" value="1"/>
</dbReference>
<dbReference type="EMBL" id="QJKJ01006081">
    <property type="protein sequence ID" value="RDX87976.1"/>
    <property type="molecule type" value="Genomic_DNA"/>
</dbReference>
<keyword evidence="2" id="KW-1185">Reference proteome</keyword>
<dbReference type="SUPFAM" id="SSF53098">
    <property type="entry name" value="Ribonuclease H-like"/>
    <property type="match status" value="1"/>
</dbReference>
<dbReference type="AlphaFoldDB" id="A0A371GBU8"/>
<reference evidence="1" key="1">
    <citation type="submission" date="2018-05" db="EMBL/GenBank/DDBJ databases">
        <title>Draft genome of Mucuna pruriens seed.</title>
        <authorList>
            <person name="Nnadi N.E."/>
            <person name="Vos R."/>
            <person name="Hasami M.H."/>
            <person name="Devisetty U.K."/>
            <person name="Aguiy J.C."/>
        </authorList>
    </citation>
    <scope>NUCLEOTIDE SEQUENCE [LARGE SCALE GENOMIC DNA]</scope>
    <source>
        <strain evidence="1">JCA_2017</strain>
    </source>
</reference>
<dbReference type="InterPro" id="IPR012337">
    <property type="entry name" value="RNaseH-like_sf"/>
</dbReference>
<proteinExistence type="predicted"/>
<dbReference type="PANTHER" id="PTHR48475">
    <property type="entry name" value="RIBONUCLEASE H"/>
    <property type="match status" value="1"/>
</dbReference>
<dbReference type="GO" id="GO:0003676">
    <property type="term" value="F:nucleic acid binding"/>
    <property type="evidence" value="ECO:0007669"/>
    <property type="project" value="InterPro"/>
</dbReference>
<evidence type="ECO:0000313" key="2">
    <source>
        <dbReference type="Proteomes" id="UP000257109"/>
    </source>
</evidence>
<name>A0A371GBU8_MUCPR</name>
<comment type="caution">
    <text evidence="1">The sequence shown here is derived from an EMBL/GenBank/DDBJ whole genome shotgun (WGS) entry which is preliminary data.</text>
</comment>
<dbReference type="Gene3D" id="3.30.420.10">
    <property type="entry name" value="Ribonuclease H-like superfamily/Ribonuclease H"/>
    <property type="match status" value="1"/>
</dbReference>
<gene>
    <name evidence="1" type="ORF">CR513_30486</name>
</gene>
<dbReference type="Proteomes" id="UP000257109">
    <property type="component" value="Unassembled WGS sequence"/>
</dbReference>
<sequence>MDISRTNSHNLGRKSEPFLLESFTFVEHPKSNGQAEAVNKVILRGLRKRLEEAKGRWVEELPQKGDLVMRRILTGAAMNKLTPNWEGPFRVREQIRQGAFRTLRPVRSNQPMTAGGTKTRERQLVHDCLGHQDP</sequence>
<dbReference type="InterPro" id="IPR036397">
    <property type="entry name" value="RNaseH_sf"/>
</dbReference>
<evidence type="ECO:0000313" key="1">
    <source>
        <dbReference type="EMBL" id="RDX87976.1"/>
    </source>
</evidence>
<organism evidence="1 2">
    <name type="scientific">Mucuna pruriens</name>
    <name type="common">Velvet bean</name>
    <name type="synonym">Dolichos pruriens</name>
    <dbReference type="NCBI Taxonomy" id="157652"/>
    <lineage>
        <taxon>Eukaryota</taxon>
        <taxon>Viridiplantae</taxon>
        <taxon>Streptophyta</taxon>
        <taxon>Embryophyta</taxon>
        <taxon>Tracheophyta</taxon>
        <taxon>Spermatophyta</taxon>
        <taxon>Magnoliopsida</taxon>
        <taxon>eudicotyledons</taxon>
        <taxon>Gunneridae</taxon>
        <taxon>Pentapetalae</taxon>
        <taxon>rosids</taxon>
        <taxon>fabids</taxon>
        <taxon>Fabales</taxon>
        <taxon>Fabaceae</taxon>
        <taxon>Papilionoideae</taxon>
        <taxon>50 kb inversion clade</taxon>
        <taxon>NPAAA clade</taxon>
        <taxon>indigoferoid/millettioid clade</taxon>
        <taxon>Phaseoleae</taxon>
        <taxon>Mucuna</taxon>
    </lineage>
</organism>
<dbReference type="OrthoDB" id="1739513at2759"/>
<protein>
    <recommendedName>
        <fullName evidence="3">Integrase catalytic domain-containing protein</fullName>
    </recommendedName>
</protein>
<evidence type="ECO:0008006" key="3">
    <source>
        <dbReference type="Google" id="ProtNLM"/>
    </source>
</evidence>
<feature type="non-terminal residue" evidence="1">
    <location>
        <position position="1"/>
    </location>
</feature>
<accession>A0A371GBU8</accession>